<evidence type="ECO:0000256" key="7">
    <source>
        <dbReference type="ARBA" id="ARBA00023224"/>
    </source>
</evidence>
<evidence type="ECO:0000256" key="4">
    <source>
        <dbReference type="ARBA" id="ARBA00023040"/>
    </source>
</evidence>
<evidence type="ECO:0000256" key="6">
    <source>
        <dbReference type="ARBA" id="ARBA00023170"/>
    </source>
</evidence>
<evidence type="ECO:0000256" key="3">
    <source>
        <dbReference type="ARBA" id="ARBA00022989"/>
    </source>
</evidence>
<gene>
    <name evidence="9" type="ORF">CGI_10007219</name>
</gene>
<dbReference type="HOGENOM" id="CLU_009579_3_3_1"/>
<organism evidence="9">
    <name type="scientific">Magallana gigas</name>
    <name type="common">Pacific oyster</name>
    <name type="synonym">Crassostrea gigas</name>
    <dbReference type="NCBI Taxonomy" id="29159"/>
    <lineage>
        <taxon>Eukaryota</taxon>
        <taxon>Metazoa</taxon>
        <taxon>Spiralia</taxon>
        <taxon>Lophotrochozoa</taxon>
        <taxon>Mollusca</taxon>
        <taxon>Bivalvia</taxon>
        <taxon>Autobranchia</taxon>
        <taxon>Pteriomorphia</taxon>
        <taxon>Ostreida</taxon>
        <taxon>Ostreoidea</taxon>
        <taxon>Ostreidae</taxon>
        <taxon>Magallana</taxon>
    </lineage>
</organism>
<dbReference type="CDD" id="cd00637">
    <property type="entry name" value="7tm_classA_rhodopsin-like"/>
    <property type="match status" value="1"/>
</dbReference>
<dbReference type="Pfam" id="PF00001">
    <property type="entry name" value="7tm_1"/>
    <property type="match status" value="1"/>
</dbReference>
<keyword evidence="5" id="KW-0472">Membrane</keyword>
<comment type="subcellular location">
    <subcellularLocation>
        <location evidence="1">Membrane</location>
        <topology evidence="1">Multi-pass membrane protein</topology>
    </subcellularLocation>
</comment>
<name>K1PM48_MAGGI</name>
<dbReference type="PANTHER" id="PTHR24240">
    <property type="entry name" value="OPSIN"/>
    <property type="match status" value="1"/>
</dbReference>
<dbReference type="PRINTS" id="PR00237">
    <property type="entry name" value="GPCRRHODOPSN"/>
</dbReference>
<dbReference type="AlphaFoldDB" id="K1PM48"/>
<dbReference type="Gene3D" id="1.20.1070.10">
    <property type="entry name" value="Rhodopsin 7-helix transmembrane proteins"/>
    <property type="match status" value="1"/>
</dbReference>
<dbReference type="GO" id="GO:0004930">
    <property type="term" value="F:G protein-coupled receptor activity"/>
    <property type="evidence" value="ECO:0007669"/>
    <property type="project" value="UniProtKB-KW"/>
</dbReference>
<keyword evidence="3" id="KW-1133">Transmembrane helix</keyword>
<feature type="domain" description="G-protein coupled receptors family 1 profile" evidence="8">
    <location>
        <begin position="33"/>
        <end position="286"/>
    </location>
</feature>
<evidence type="ECO:0000256" key="5">
    <source>
        <dbReference type="ARBA" id="ARBA00023136"/>
    </source>
</evidence>
<dbReference type="InterPro" id="IPR017452">
    <property type="entry name" value="GPCR_Rhodpsn_7TM"/>
</dbReference>
<proteinExistence type="predicted"/>
<dbReference type="EMBL" id="JH818590">
    <property type="protein sequence ID" value="EKC19949.1"/>
    <property type="molecule type" value="Genomic_DNA"/>
</dbReference>
<dbReference type="GO" id="GO:0016020">
    <property type="term" value="C:membrane"/>
    <property type="evidence" value="ECO:0007669"/>
    <property type="project" value="UniProtKB-SubCell"/>
</dbReference>
<dbReference type="InterPro" id="IPR050125">
    <property type="entry name" value="GPCR_opsins"/>
</dbReference>
<keyword evidence="6 9" id="KW-0675">Receptor</keyword>
<protein>
    <submittedName>
        <fullName evidence="9">Melatonin receptor type 1B</fullName>
    </submittedName>
</protein>
<dbReference type="InParanoid" id="K1PM48"/>
<keyword evidence="7" id="KW-0807">Transducer</keyword>
<accession>K1PM48</accession>
<evidence type="ECO:0000256" key="2">
    <source>
        <dbReference type="ARBA" id="ARBA00022692"/>
    </source>
</evidence>
<evidence type="ECO:0000259" key="8">
    <source>
        <dbReference type="PROSITE" id="PS50262"/>
    </source>
</evidence>
<sequence>MMMRTEPLLDTNPTLAIVYIVIVGIALLVGTIGNVLIIIIFTVMRRINKSGKEFMVNLAIADLCVTAIADPLCILGVVKGEEFFDDEMWTCELVAGMCATACSCAFLSLTLLSLSRYLFLCHNQMYDALFKRVSCIVMCVGCWLLATIFEVPKFFGWGGNYFDQKNHQCIWDRTASLSYTLFVCIGTLLQLSMIGIFYLLIFLQIWKTKRNVFKLESDNPLWMRRAWNETIRSSKVLFCVFVVFVVCWTPYCITMILDVGDNFSTEVHLFVTLLAHLHSSVNCIIYTTGNKKFRLGIVRLYCNHRRSPM</sequence>
<keyword evidence="4" id="KW-0297">G-protein coupled receptor</keyword>
<dbReference type="SUPFAM" id="SSF81321">
    <property type="entry name" value="Family A G protein-coupled receptor-like"/>
    <property type="match status" value="1"/>
</dbReference>
<evidence type="ECO:0000256" key="1">
    <source>
        <dbReference type="ARBA" id="ARBA00004141"/>
    </source>
</evidence>
<evidence type="ECO:0000313" key="9">
    <source>
        <dbReference type="EMBL" id="EKC19949.1"/>
    </source>
</evidence>
<keyword evidence="2" id="KW-0812">Transmembrane</keyword>
<dbReference type="InterPro" id="IPR000276">
    <property type="entry name" value="GPCR_Rhodpsn"/>
</dbReference>
<reference evidence="9" key="1">
    <citation type="journal article" date="2012" name="Nature">
        <title>The oyster genome reveals stress adaptation and complexity of shell formation.</title>
        <authorList>
            <person name="Zhang G."/>
            <person name="Fang X."/>
            <person name="Guo X."/>
            <person name="Li L."/>
            <person name="Luo R."/>
            <person name="Xu F."/>
            <person name="Yang P."/>
            <person name="Zhang L."/>
            <person name="Wang X."/>
            <person name="Qi H."/>
            <person name="Xiong Z."/>
            <person name="Que H."/>
            <person name="Xie Y."/>
            <person name="Holland P.W."/>
            <person name="Paps J."/>
            <person name="Zhu Y."/>
            <person name="Wu F."/>
            <person name="Chen Y."/>
            <person name="Wang J."/>
            <person name="Peng C."/>
            <person name="Meng J."/>
            <person name="Yang L."/>
            <person name="Liu J."/>
            <person name="Wen B."/>
            <person name="Zhang N."/>
            <person name="Huang Z."/>
            <person name="Zhu Q."/>
            <person name="Feng Y."/>
            <person name="Mount A."/>
            <person name="Hedgecock D."/>
            <person name="Xu Z."/>
            <person name="Liu Y."/>
            <person name="Domazet-Loso T."/>
            <person name="Du Y."/>
            <person name="Sun X."/>
            <person name="Zhang S."/>
            <person name="Liu B."/>
            <person name="Cheng P."/>
            <person name="Jiang X."/>
            <person name="Li J."/>
            <person name="Fan D."/>
            <person name="Wang W."/>
            <person name="Fu W."/>
            <person name="Wang T."/>
            <person name="Wang B."/>
            <person name="Zhang J."/>
            <person name="Peng Z."/>
            <person name="Li Y."/>
            <person name="Li N."/>
            <person name="Wang J."/>
            <person name="Chen M."/>
            <person name="He Y."/>
            <person name="Tan F."/>
            <person name="Song X."/>
            <person name="Zheng Q."/>
            <person name="Huang R."/>
            <person name="Yang H."/>
            <person name="Du X."/>
            <person name="Chen L."/>
            <person name="Yang M."/>
            <person name="Gaffney P.M."/>
            <person name="Wang S."/>
            <person name="Luo L."/>
            <person name="She Z."/>
            <person name="Ming Y."/>
            <person name="Huang W."/>
            <person name="Zhang S."/>
            <person name="Huang B."/>
            <person name="Zhang Y."/>
            <person name="Qu T."/>
            <person name="Ni P."/>
            <person name="Miao G."/>
            <person name="Wang J."/>
            <person name="Wang Q."/>
            <person name="Steinberg C.E."/>
            <person name="Wang H."/>
            <person name="Li N."/>
            <person name="Qian L."/>
            <person name="Zhang G."/>
            <person name="Li Y."/>
            <person name="Yang H."/>
            <person name="Liu X."/>
            <person name="Wang J."/>
            <person name="Yin Y."/>
            <person name="Wang J."/>
        </authorList>
    </citation>
    <scope>NUCLEOTIDE SEQUENCE [LARGE SCALE GENOMIC DNA]</scope>
    <source>
        <strain evidence="9">05x7-T-G4-1.051#20</strain>
    </source>
</reference>
<dbReference type="PROSITE" id="PS50262">
    <property type="entry name" value="G_PROTEIN_RECEP_F1_2"/>
    <property type="match status" value="1"/>
</dbReference>